<evidence type="ECO:0000256" key="1">
    <source>
        <dbReference type="SAM" id="MobiDB-lite"/>
    </source>
</evidence>
<keyword evidence="3" id="KW-1185">Reference proteome</keyword>
<dbReference type="AlphaFoldDB" id="F0ZM10"/>
<dbReference type="GeneID" id="10501876"/>
<dbReference type="InParanoid" id="F0ZM10"/>
<dbReference type="VEuPathDB" id="AmoebaDB:DICPUDRAFT_92102"/>
<evidence type="ECO:0000313" key="3">
    <source>
        <dbReference type="Proteomes" id="UP000001064"/>
    </source>
</evidence>
<gene>
    <name evidence="2" type="ORF">DICPUDRAFT_92102</name>
</gene>
<reference evidence="3" key="1">
    <citation type="journal article" date="2011" name="Genome Biol.">
        <title>Comparative genomics of the social amoebae Dictyostelium discoideum and Dictyostelium purpureum.</title>
        <authorList>
            <consortium name="US DOE Joint Genome Institute (JGI-PGF)"/>
            <person name="Sucgang R."/>
            <person name="Kuo A."/>
            <person name="Tian X."/>
            <person name="Salerno W."/>
            <person name="Parikh A."/>
            <person name="Feasley C.L."/>
            <person name="Dalin E."/>
            <person name="Tu H."/>
            <person name="Huang E."/>
            <person name="Barry K."/>
            <person name="Lindquist E."/>
            <person name="Shapiro H."/>
            <person name="Bruce D."/>
            <person name="Schmutz J."/>
            <person name="Salamov A."/>
            <person name="Fey P."/>
            <person name="Gaudet P."/>
            <person name="Anjard C."/>
            <person name="Babu M.M."/>
            <person name="Basu S."/>
            <person name="Bushmanova Y."/>
            <person name="van der Wel H."/>
            <person name="Katoh-Kurasawa M."/>
            <person name="Dinh C."/>
            <person name="Coutinho P.M."/>
            <person name="Saito T."/>
            <person name="Elias M."/>
            <person name="Schaap P."/>
            <person name="Kay R.R."/>
            <person name="Henrissat B."/>
            <person name="Eichinger L."/>
            <person name="Rivero F."/>
            <person name="Putnam N.H."/>
            <person name="West C.M."/>
            <person name="Loomis W.F."/>
            <person name="Chisholm R.L."/>
            <person name="Shaulsky G."/>
            <person name="Strassmann J.E."/>
            <person name="Queller D.C."/>
            <person name="Kuspa A."/>
            <person name="Grigoriev I.V."/>
        </authorList>
    </citation>
    <scope>NUCLEOTIDE SEQUENCE [LARGE SCALE GENOMIC DNA]</scope>
    <source>
        <strain evidence="3">QSDP1</strain>
    </source>
</reference>
<sequence>MSSPKSHYNRSHRHSGGVSSSVSTPSSSPRSHSSKRKSETLCTICLKETIPILSREKLFTIQHFCSMGCYSKQLLLESSIFEATISNEANSLSSSSPSSTSINPNLSTNVSSESSFRKFGFKSNDINNIIQV</sequence>
<organism evidence="2 3">
    <name type="scientific">Dictyostelium purpureum</name>
    <name type="common">Slime mold</name>
    <dbReference type="NCBI Taxonomy" id="5786"/>
    <lineage>
        <taxon>Eukaryota</taxon>
        <taxon>Amoebozoa</taxon>
        <taxon>Evosea</taxon>
        <taxon>Eumycetozoa</taxon>
        <taxon>Dictyostelia</taxon>
        <taxon>Dictyosteliales</taxon>
        <taxon>Dictyosteliaceae</taxon>
        <taxon>Dictyostelium</taxon>
    </lineage>
</organism>
<dbReference type="EMBL" id="GL871074">
    <property type="protein sequence ID" value="EGC35020.1"/>
    <property type="molecule type" value="Genomic_DNA"/>
</dbReference>
<name>F0ZM10_DICPU</name>
<feature type="compositionally biased region" description="Low complexity" evidence="1">
    <location>
        <begin position="16"/>
        <end position="31"/>
    </location>
</feature>
<accession>F0ZM10</accession>
<dbReference type="OrthoDB" id="10595407at2759"/>
<feature type="region of interest" description="Disordered" evidence="1">
    <location>
        <begin position="1"/>
        <end position="39"/>
    </location>
</feature>
<proteinExistence type="predicted"/>
<evidence type="ECO:0008006" key="4">
    <source>
        <dbReference type="Google" id="ProtNLM"/>
    </source>
</evidence>
<dbReference type="RefSeq" id="XP_003288448.1">
    <property type="nucleotide sequence ID" value="XM_003288400.1"/>
</dbReference>
<protein>
    <recommendedName>
        <fullName evidence="4">FLZ-type domain-containing protein</fullName>
    </recommendedName>
</protein>
<evidence type="ECO:0000313" key="2">
    <source>
        <dbReference type="EMBL" id="EGC35020.1"/>
    </source>
</evidence>
<dbReference type="Proteomes" id="UP000001064">
    <property type="component" value="Unassembled WGS sequence"/>
</dbReference>
<dbReference type="KEGG" id="dpp:DICPUDRAFT_92102"/>